<keyword evidence="2" id="KW-1185">Reference proteome</keyword>
<proteinExistence type="predicted"/>
<dbReference type="Proteomes" id="UP001060085">
    <property type="component" value="Linkage Group LG04"/>
</dbReference>
<comment type="caution">
    <text evidence="1">The sequence shown here is derived from an EMBL/GenBank/DDBJ whole genome shotgun (WGS) entry which is preliminary data.</text>
</comment>
<dbReference type="EMBL" id="CM044704">
    <property type="protein sequence ID" value="KAI5668494.1"/>
    <property type="molecule type" value="Genomic_DNA"/>
</dbReference>
<protein>
    <submittedName>
        <fullName evidence="1">Uncharacterized protein</fullName>
    </submittedName>
</protein>
<evidence type="ECO:0000313" key="2">
    <source>
        <dbReference type="Proteomes" id="UP001060085"/>
    </source>
</evidence>
<name>A0ACC0B768_CATRO</name>
<sequence>MKAKSLKVDSHAERKIPIADAPLLSSAYPASLISASSSHAFHQPFAPNNAGTLRRLSTTGGDQKQSAGSWLNLIQGGVRLWPQGSEDETQFCFGAYEMAQNANPSEINRESITGVLSRKEMAKDKRAKNKRSATDMENIVGIDSPQTAKETPDGIQLDYDLNEPTMGEKLANLKLAENNEVKGLENTESSLHTKPPSADSVHVLLRQALHADDRTLLIDCLYRQDEKVIANSVSQLNPSDVLKLLQSLVPIIQSRGAVLACALPWLRSILLQHASRIMSQESSLLALNSLYQLIESRVSTFNRALKLSSSLDLLYAGNVNEGEEESEAIIPVIYEDKDESDEEIDSMYTGSEEDGKEHENLSGLSDFEDME</sequence>
<evidence type="ECO:0000313" key="1">
    <source>
        <dbReference type="EMBL" id="KAI5668494.1"/>
    </source>
</evidence>
<organism evidence="1 2">
    <name type="scientific">Catharanthus roseus</name>
    <name type="common">Madagascar periwinkle</name>
    <name type="synonym">Vinca rosea</name>
    <dbReference type="NCBI Taxonomy" id="4058"/>
    <lineage>
        <taxon>Eukaryota</taxon>
        <taxon>Viridiplantae</taxon>
        <taxon>Streptophyta</taxon>
        <taxon>Embryophyta</taxon>
        <taxon>Tracheophyta</taxon>
        <taxon>Spermatophyta</taxon>
        <taxon>Magnoliopsida</taxon>
        <taxon>eudicotyledons</taxon>
        <taxon>Gunneridae</taxon>
        <taxon>Pentapetalae</taxon>
        <taxon>asterids</taxon>
        <taxon>lamiids</taxon>
        <taxon>Gentianales</taxon>
        <taxon>Apocynaceae</taxon>
        <taxon>Rauvolfioideae</taxon>
        <taxon>Vinceae</taxon>
        <taxon>Catharanthinae</taxon>
        <taxon>Catharanthus</taxon>
    </lineage>
</organism>
<accession>A0ACC0B768</accession>
<gene>
    <name evidence="1" type="ORF">M9H77_18347</name>
</gene>
<reference evidence="2" key="1">
    <citation type="journal article" date="2023" name="Nat. Plants">
        <title>Single-cell RNA sequencing provides a high-resolution roadmap for understanding the multicellular compartmentation of specialized metabolism.</title>
        <authorList>
            <person name="Sun S."/>
            <person name="Shen X."/>
            <person name="Li Y."/>
            <person name="Li Y."/>
            <person name="Wang S."/>
            <person name="Li R."/>
            <person name="Zhang H."/>
            <person name="Shen G."/>
            <person name="Guo B."/>
            <person name="Wei J."/>
            <person name="Xu J."/>
            <person name="St-Pierre B."/>
            <person name="Chen S."/>
            <person name="Sun C."/>
        </authorList>
    </citation>
    <scope>NUCLEOTIDE SEQUENCE [LARGE SCALE GENOMIC DNA]</scope>
</reference>